<keyword evidence="1" id="KW-0472">Membrane</keyword>
<evidence type="ECO:0000313" key="4">
    <source>
        <dbReference type="Proteomes" id="UP000034531"/>
    </source>
</evidence>
<dbReference type="Pfam" id="PF03703">
    <property type="entry name" value="bPH_2"/>
    <property type="match status" value="1"/>
</dbReference>
<feature type="transmembrane region" description="Helical" evidence="1">
    <location>
        <begin position="18"/>
        <end position="44"/>
    </location>
</feature>
<keyword evidence="1" id="KW-1133">Transmembrane helix</keyword>
<evidence type="ECO:0000313" key="3">
    <source>
        <dbReference type="EMBL" id="KKR51208.1"/>
    </source>
</evidence>
<dbReference type="AlphaFoldDB" id="A0A0G0RFK4"/>
<organism evidence="3 4">
    <name type="scientific">Candidatus Curtissbacteria bacterium GW2011_GWA1_40_16</name>
    <dbReference type="NCBI Taxonomy" id="1618405"/>
    <lineage>
        <taxon>Bacteria</taxon>
        <taxon>Candidatus Curtissiibacteriota</taxon>
    </lineage>
</organism>
<dbReference type="EMBL" id="LBYI01000002">
    <property type="protein sequence ID" value="KKR51208.1"/>
    <property type="molecule type" value="Genomic_DNA"/>
</dbReference>
<feature type="transmembrane region" description="Helical" evidence="1">
    <location>
        <begin position="56"/>
        <end position="76"/>
    </location>
</feature>
<sequence>MDPQQPVDEKKYPIQPRWLLSSTIGGLSFLTVLIAIYMINIYLASLSPQSKPDYGYLIWILVYIIAIPITFFYKILSRANFHYTLNQSYLMVKSGVLYKKLRNTPYGIIQNIILKQGIIDRLFGLATLKIENAAQAGGLATIAGQNTPDAIISNGNAVMIPGLNFADAQTLKATLQDLMRKNPTIEQGL</sequence>
<protein>
    <submittedName>
        <fullName evidence="3">Membrane-flanked domain protein</fullName>
    </submittedName>
</protein>
<gene>
    <name evidence="3" type="ORF">UT84_C0002G0069</name>
</gene>
<feature type="domain" description="YdbS-like PH" evidence="2">
    <location>
        <begin position="79"/>
        <end position="150"/>
    </location>
</feature>
<name>A0A0G0RFK4_9BACT</name>
<dbReference type="PANTHER" id="PTHR34473:SF2">
    <property type="entry name" value="UPF0699 TRANSMEMBRANE PROTEIN YDBT"/>
    <property type="match status" value="1"/>
</dbReference>
<proteinExistence type="predicted"/>
<comment type="caution">
    <text evidence="3">The sequence shown here is derived from an EMBL/GenBank/DDBJ whole genome shotgun (WGS) entry which is preliminary data.</text>
</comment>
<dbReference type="InterPro" id="IPR005182">
    <property type="entry name" value="YdbS-like_PH"/>
</dbReference>
<evidence type="ECO:0000256" key="1">
    <source>
        <dbReference type="SAM" id="Phobius"/>
    </source>
</evidence>
<dbReference type="PANTHER" id="PTHR34473">
    <property type="entry name" value="UPF0699 TRANSMEMBRANE PROTEIN YDBS"/>
    <property type="match status" value="1"/>
</dbReference>
<reference evidence="3 4" key="1">
    <citation type="journal article" date="2015" name="Nature">
        <title>rRNA introns, odd ribosomes, and small enigmatic genomes across a large radiation of phyla.</title>
        <authorList>
            <person name="Brown C.T."/>
            <person name="Hug L.A."/>
            <person name="Thomas B.C."/>
            <person name="Sharon I."/>
            <person name="Castelle C.J."/>
            <person name="Singh A."/>
            <person name="Wilkins M.J."/>
            <person name="Williams K.H."/>
            <person name="Banfield J.F."/>
        </authorList>
    </citation>
    <scope>NUCLEOTIDE SEQUENCE [LARGE SCALE GENOMIC DNA]</scope>
</reference>
<evidence type="ECO:0000259" key="2">
    <source>
        <dbReference type="Pfam" id="PF03703"/>
    </source>
</evidence>
<keyword evidence="1" id="KW-0812">Transmembrane</keyword>
<accession>A0A0G0RFK4</accession>
<dbReference type="Proteomes" id="UP000034531">
    <property type="component" value="Unassembled WGS sequence"/>
</dbReference>